<proteinExistence type="predicted"/>
<comment type="caution">
    <text evidence="2">The sequence shown here is derived from an EMBL/GenBank/DDBJ whole genome shotgun (WGS) entry which is preliminary data.</text>
</comment>
<protein>
    <submittedName>
        <fullName evidence="2">Uncharacterized protein</fullName>
    </submittedName>
</protein>
<evidence type="ECO:0000313" key="3">
    <source>
        <dbReference type="Proteomes" id="UP000245410"/>
    </source>
</evidence>
<evidence type="ECO:0000256" key="1">
    <source>
        <dbReference type="SAM" id="MobiDB-lite"/>
    </source>
</evidence>
<organism evidence="2 3">
    <name type="scientific">Micromonospora acroterricola</name>
    <dbReference type="NCBI Taxonomy" id="2202421"/>
    <lineage>
        <taxon>Bacteria</taxon>
        <taxon>Bacillati</taxon>
        <taxon>Actinomycetota</taxon>
        <taxon>Actinomycetes</taxon>
        <taxon>Micromonosporales</taxon>
        <taxon>Micromonosporaceae</taxon>
        <taxon>Micromonospora</taxon>
    </lineage>
</organism>
<gene>
    <name evidence="2" type="ORF">DKT68_11825</name>
</gene>
<name>A0A317D4H7_9ACTN</name>
<feature type="compositionally biased region" description="Low complexity" evidence="1">
    <location>
        <begin position="74"/>
        <end position="83"/>
    </location>
</feature>
<sequence length="93" mass="9367">MPATSFTSVGASRFRAWAFRRGGLAVHGVGIEVRGGLAVHGVGVQVRGGLAVHDVGVQVRGGLAVHGVGPPHRAGLAGGHRAATMGRGGWTVR</sequence>
<keyword evidence="3" id="KW-1185">Reference proteome</keyword>
<feature type="region of interest" description="Disordered" evidence="1">
    <location>
        <begin position="74"/>
        <end position="93"/>
    </location>
</feature>
<dbReference type="AlphaFoldDB" id="A0A317D4H7"/>
<evidence type="ECO:0000313" key="2">
    <source>
        <dbReference type="EMBL" id="PWR09619.1"/>
    </source>
</evidence>
<accession>A0A317D4H7</accession>
<dbReference type="Proteomes" id="UP000245410">
    <property type="component" value="Unassembled WGS sequence"/>
</dbReference>
<dbReference type="EMBL" id="QGKR01000177">
    <property type="protein sequence ID" value="PWR09619.1"/>
    <property type="molecule type" value="Genomic_DNA"/>
</dbReference>
<reference evidence="2 3" key="1">
    <citation type="submission" date="2018-05" db="EMBL/GenBank/DDBJ databases">
        <title>Micromonospora atacamensis sp. nov., a novel actinobacteria isolated from high altitude Atacama Desert soil.</title>
        <authorList>
            <person name="Carro L."/>
            <person name="Golinska P."/>
            <person name="Klenk H.-P."/>
            <person name="Goodfellow M."/>
        </authorList>
    </citation>
    <scope>NUCLEOTIDE SEQUENCE [LARGE SCALE GENOMIC DNA]</scope>
    <source>
        <strain evidence="2 3">5R2A7</strain>
    </source>
</reference>